<dbReference type="InterPro" id="IPR012132">
    <property type="entry name" value="GMC_OxRdtase"/>
</dbReference>
<keyword evidence="7" id="KW-0325">Glycoprotein</keyword>
<keyword evidence="3" id="KW-0285">Flavoprotein</keyword>
<dbReference type="SUPFAM" id="SSF51905">
    <property type="entry name" value="FAD/NAD(P)-binding domain"/>
    <property type="match status" value="1"/>
</dbReference>
<evidence type="ECO:0000256" key="7">
    <source>
        <dbReference type="ARBA" id="ARBA00023180"/>
    </source>
</evidence>
<organism evidence="9 10">
    <name type="scientific">Hohenbuehelia grisea</name>
    <dbReference type="NCBI Taxonomy" id="104357"/>
    <lineage>
        <taxon>Eukaryota</taxon>
        <taxon>Fungi</taxon>
        <taxon>Dikarya</taxon>
        <taxon>Basidiomycota</taxon>
        <taxon>Agaricomycotina</taxon>
        <taxon>Agaricomycetes</taxon>
        <taxon>Agaricomycetidae</taxon>
        <taxon>Agaricales</taxon>
        <taxon>Pleurotineae</taxon>
        <taxon>Pleurotaceae</taxon>
        <taxon>Hohenbuehelia</taxon>
    </lineage>
</organism>
<dbReference type="InterPro" id="IPR036188">
    <property type="entry name" value="FAD/NAD-bd_sf"/>
</dbReference>
<accession>A0ABR3JPK0</accession>
<dbReference type="InterPro" id="IPR007867">
    <property type="entry name" value="GMC_OxRtase_C"/>
</dbReference>
<dbReference type="EMBL" id="JASNQZ010000005">
    <property type="protein sequence ID" value="KAL0957298.1"/>
    <property type="molecule type" value="Genomic_DNA"/>
</dbReference>
<evidence type="ECO:0000256" key="3">
    <source>
        <dbReference type="ARBA" id="ARBA00022630"/>
    </source>
</evidence>
<evidence type="ECO:0000256" key="1">
    <source>
        <dbReference type="ARBA" id="ARBA00001974"/>
    </source>
</evidence>
<keyword evidence="4" id="KW-0732">Signal</keyword>
<comment type="caution">
    <text evidence="9">The sequence shown here is derived from an EMBL/GenBank/DDBJ whole genome shotgun (WGS) entry which is preliminary data.</text>
</comment>
<evidence type="ECO:0000256" key="4">
    <source>
        <dbReference type="ARBA" id="ARBA00022729"/>
    </source>
</evidence>
<dbReference type="PANTHER" id="PTHR11552">
    <property type="entry name" value="GLUCOSE-METHANOL-CHOLINE GMC OXIDOREDUCTASE"/>
    <property type="match status" value="1"/>
</dbReference>
<dbReference type="Gene3D" id="3.50.50.60">
    <property type="entry name" value="FAD/NAD(P)-binding domain"/>
    <property type="match status" value="1"/>
</dbReference>
<dbReference type="Proteomes" id="UP001556367">
    <property type="component" value="Unassembled WGS sequence"/>
</dbReference>
<evidence type="ECO:0000259" key="8">
    <source>
        <dbReference type="Pfam" id="PF05199"/>
    </source>
</evidence>
<dbReference type="PANTHER" id="PTHR11552:SF201">
    <property type="entry name" value="GLUCOSE-METHANOL-CHOLINE OXIDOREDUCTASE N-TERMINAL DOMAIN-CONTAINING PROTEIN"/>
    <property type="match status" value="1"/>
</dbReference>
<dbReference type="SUPFAM" id="SSF54373">
    <property type="entry name" value="FAD-linked reductases, C-terminal domain"/>
    <property type="match status" value="1"/>
</dbReference>
<evidence type="ECO:0000256" key="6">
    <source>
        <dbReference type="ARBA" id="ARBA00023002"/>
    </source>
</evidence>
<comment type="similarity">
    <text evidence="2">Belongs to the GMC oxidoreductase family.</text>
</comment>
<sequence length="144" mass="15274">MSRGNVHVTGVDPDLPPAIDPCFLNSDFDTIILLELLKFVIELGRTSSLSDIIAQRTEPGPRVASDNALISYIRSNAAGGSHLIGTAALAPRKFGGVDSSLKVYGTSNLRIVDASIIPNHIVSHTQSSVYAISELTADMITRSA</sequence>
<reference evidence="10" key="1">
    <citation type="submission" date="2024-06" db="EMBL/GenBank/DDBJ databases">
        <title>Multi-omics analyses provide insights into the biosynthesis of the anticancer antibiotic pleurotin in Hohenbuehelia grisea.</title>
        <authorList>
            <person name="Weaver J.A."/>
            <person name="Alberti F."/>
        </authorList>
    </citation>
    <scope>NUCLEOTIDE SEQUENCE [LARGE SCALE GENOMIC DNA]</scope>
    <source>
        <strain evidence="10">T-177</strain>
    </source>
</reference>
<keyword evidence="10" id="KW-1185">Reference proteome</keyword>
<feature type="domain" description="Glucose-methanol-choline oxidoreductase C-terminal" evidence="8">
    <location>
        <begin position="2"/>
        <end position="132"/>
    </location>
</feature>
<evidence type="ECO:0000256" key="2">
    <source>
        <dbReference type="ARBA" id="ARBA00010790"/>
    </source>
</evidence>
<gene>
    <name evidence="9" type="ORF">HGRIS_001110</name>
</gene>
<dbReference type="Pfam" id="PF05199">
    <property type="entry name" value="GMC_oxred_C"/>
    <property type="match status" value="1"/>
</dbReference>
<evidence type="ECO:0000313" key="10">
    <source>
        <dbReference type="Proteomes" id="UP001556367"/>
    </source>
</evidence>
<proteinExistence type="inferred from homology"/>
<protein>
    <recommendedName>
        <fullName evidence="8">Glucose-methanol-choline oxidoreductase C-terminal domain-containing protein</fullName>
    </recommendedName>
</protein>
<keyword evidence="5" id="KW-0274">FAD</keyword>
<evidence type="ECO:0000256" key="5">
    <source>
        <dbReference type="ARBA" id="ARBA00022827"/>
    </source>
</evidence>
<comment type="cofactor">
    <cofactor evidence="1">
        <name>FAD</name>
        <dbReference type="ChEBI" id="CHEBI:57692"/>
    </cofactor>
</comment>
<keyword evidence="6" id="KW-0560">Oxidoreductase</keyword>
<name>A0ABR3JPK0_9AGAR</name>
<evidence type="ECO:0000313" key="9">
    <source>
        <dbReference type="EMBL" id="KAL0957298.1"/>
    </source>
</evidence>